<comment type="caution">
    <text evidence="2">The sequence shown here is derived from an EMBL/GenBank/DDBJ whole genome shotgun (WGS) entry which is preliminary data.</text>
</comment>
<proteinExistence type="predicted"/>
<protein>
    <submittedName>
        <fullName evidence="2">Uncharacterized protein</fullName>
    </submittedName>
</protein>
<accession>A0ABP4VMJ7</accession>
<feature type="region of interest" description="Disordered" evidence="1">
    <location>
        <begin position="1"/>
        <end position="23"/>
    </location>
</feature>
<keyword evidence="3" id="KW-1185">Reference proteome</keyword>
<sequence>MADGFSVRADADRVADGSSARVDADGCEGFGPVSSFAFSGAHAHATSATQAGTATLTIVRALTTPPVAASMTEGRLAPLRAHVVISEEPP</sequence>
<evidence type="ECO:0000313" key="3">
    <source>
        <dbReference type="Proteomes" id="UP001499947"/>
    </source>
</evidence>
<organism evidence="2 3">
    <name type="scientific">Streptomyces yatensis</name>
    <dbReference type="NCBI Taxonomy" id="155177"/>
    <lineage>
        <taxon>Bacteria</taxon>
        <taxon>Bacillati</taxon>
        <taxon>Actinomycetota</taxon>
        <taxon>Actinomycetes</taxon>
        <taxon>Kitasatosporales</taxon>
        <taxon>Streptomycetaceae</taxon>
        <taxon>Streptomyces</taxon>
        <taxon>Streptomyces violaceusniger group</taxon>
    </lineage>
</organism>
<dbReference type="EMBL" id="BAAALR010000122">
    <property type="protein sequence ID" value="GAA1728771.1"/>
    <property type="molecule type" value="Genomic_DNA"/>
</dbReference>
<evidence type="ECO:0000313" key="2">
    <source>
        <dbReference type="EMBL" id="GAA1728771.1"/>
    </source>
</evidence>
<gene>
    <name evidence="2" type="ORF">GCM10009680_82380</name>
</gene>
<dbReference type="Proteomes" id="UP001499947">
    <property type="component" value="Unassembled WGS sequence"/>
</dbReference>
<reference evidence="3" key="1">
    <citation type="journal article" date="2019" name="Int. J. Syst. Evol. Microbiol.">
        <title>The Global Catalogue of Microorganisms (GCM) 10K type strain sequencing project: providing services to taxonomists for standard genome sequencing and annotation.</title>
        <authorList>
            <consortium name="The Broad Institute Genomics Platform"/>
            <consortium name="The Broad Institute Genome Sequencing Center for Infectious Disease"/>
            <person name="Wu L."/>
            <person name="Ma J."/>
        </authorList>
    </citation>
    <scope>NUCLEOTIDE SEQUENCE [LARGE SCALE GENOMIC DNA]</scope>
    <source>
        <strain evidence="3">JCM 13244</strain>
    </source>
</reference>
<name>A0ABP4VMJ7_9ACTN</name>
<evidence type="ECO:0000256" key="1">
    <source>
        <dbReference type="SAM" id="MobiDB-lite"/>
    </source>
</evidence>